<dbReference type="InterPro" id="IPR011101">
    <property type="entry name" value="DUF5131"/>
</dbReference>
<evidence type="ECO:0000313" key="2">
    <source>
        <dbReference type="Proteomes" id="UP001501020"/>
    </source>
</evidence>
<comment type="caution">
    <text evidence="1">The sequence shown here is derived from an EMBL/GenBank/DDBJ whole genome shotgun (WGS) entry which is preliminary data.</text>
</comment>
<evidence type="ECO:0000313" key="1">
    <source>
        <dbReference type="EMBL" id="GAA2159900.1"/>
    </source>
</evidence>
<keyword evidence="2" id="KW-1185">Reference proteome</keyword>
<dbReference type="Proteomes" id="UP001501020">
    <property type="component" value="Unassembled WGS sequence"/>
</dbReference>
<name>A0ABN3ACN9_9ACTN</name>
<dbReference type="RefSeq" id="WP_344278024.1">
    <property type="nucleotide sequence ID" value="NZ_BAAAMR010000088.1"/>
</dbReference>
<proteinExistence type="predicted"/>
<dbReference type="EMBL" id="BAAAMR010000088">
    <property type="protein sequence ID" value="GAA2159900.1"/>
    <property type="molecule type" value="Genomic_DNA"/>
</dbReference>
<dbReference type="Pfam" id="PF07505">
    <property type="entry name" value="DUF5131"/>
    <property type="match status" value="1"/>
</dbReference>
<protein>
    <submittedName>
        <fullName evidence="1">Phage Gp37/Gp68 family protein</fullName>
    </submittedName>
</protein>
<sequence>MSARSAIEWTDATWNPVTGCTKVSPGCDHCYAETFAERWRGVPGHHFERGFDLVLRPERLGQPLGWRAPRRVFVNSMSDLFHPGVPAEHIARVFAVMLAAPRHTFQVLTKRHARMRSLLRDSRFTAAVYERAAADHGLAPVAAPYRRWPLPNVWLGVSAENQPWAERRIPALIETPAAVRFVSAEPLLGPIDLTRAVWTCGSQRGHGLTASYVHAGGCCDRFHGLDWVISGGESGPGARPAHPHWFRNLRDQCAAAGVAYFHKQHGAYTWQTPSPHRSPDLYVCAETGQTVPADHAPATRTWAGVWRVGKKAAGRVLDGRTHNAMPAHLPARPANRDGAA</sequence>
<organism evidence="1 2">
    <name type="scientific">Actinomadura napierensis</name>
    <dbReference type="NCBI Taxonomy" id="267854"/>
    <lineage>
        <taxon>Bacteria</taxon>
        <taxon>Bacillati</taxon>
        <taxon>Actinomycetota</taxon>
        <taxon>Actinomycetes</taxon>
        <taxon>Streptosporangiales</taxon>
        <taxon>Thermomonosporaceae</taxon>
        <taxon>Actinomadura</taxon>
    </lineage>
</organism>
<reference evidence="1 2" key="1">
    <citation type="journal article" date="2019" name="Int. J. Syst. Evol. Microbiol.">
        <title>The Global Catalogue of Microorganisms (GCM) 10K type strain sequencing project: providing services to taxonomists for standard genome sequencing and annotation.</title>
        <authorList>
            <consortium name="The Broad Institute Genomics Platform"/>
            <consortium name="The Broad Institute Genome Sequencing Center for Infectious Disease"/>
            <person name="Wu L."/>
            <person name="Ma J."/>
        </authorList>
    </citation>
    <scope>NUCLEOTIDE SEQUENCE [LARGE SCALE GENOMIC DNA]</scope>
    <source>
        <strain evidence="1 2">JCM 13850</strain>
    </source>
</reference>
<gene>
    <name evidence="1" type="ORF">GCM10009727_72270</name>
</gene>
<accession>A0ABN3ACN9</accession>